<dbReference type="PANTHER" id="PTHR45691:SF6">
    <property type="entry name" value="PROTEIN DIAPHANOUS"/>
    <property type="match status" value="1"/>
</dbReference>
<gene>
    <name evidence="3" type="ORF">ADEAN_000919900</name>
</gene>
<feature type="compositionally biased region" description="Low complexity" evidence="1">
    <location>
        <begin position="526"/>
        <end position="538"/>
    </location>
</feature>
<feature type="compositionally biased region" description="Pro residues" evidence="1">
    <location>
        <begin position="505"/>
        <end position="518"/>
    </location>
</feature>
<feature type="compositionally biased region" description="Low complexity" evidence="1">
    <location>
        <begin position="465"/>
        <end position="474"/>
    </location>
</feature>
<evidence type="ECO:0000313" key="3">
    <source>
        <dbReference type="EMBL" id="CAD2221667.1"/>
    </source>
</evidence>
<feature type="compositionally biased region" description="Low complexity" evidence="1">
    <location>
        <begin position="1156"/>
        <end position="1237"/>
    </location>
</feature>
<evidence type="ECO:0000256" key="1">
    <source>
        <dbReference type="SAM" id="MobiDB-lite"/>
    </source>
</evidence>
<evidence type="ECO:0000259" key="2">
    <source>
        <dbReference type="PROSITE" id="PS51444"/>
    </source>
</evidence>
<evidence type="ECO:0000313" key="4">
    <source>
        <dbReference type="Proteomes" id="UP000515908"/>
    </source>
</evidence>
<dbReference type="Pfam" id="PF02181">
    <property type="entry name" value="FH2"/>
    <property type="match status" value="1"/>
</dbReference>
<dbReference type="InterPro" id="IPR051412">
    <property type="entry name" value="Formin_Homology_Diaphanous_sf"/>
</dbReference>
<feature type="region of interest" description="Disordered" evidence="1">
    <location>
        <begin position="556"/>
        <end position="736"/>
    </location>
</feature>
<accession>A0A7G2CR94</accession>
<feature type="region of interest" description="Disordered" evidence="1">
    <location>
        <begin position="338"/>
        <end position="538"/>
    </location>
</feature>
<feature type="compositionally biased region" description="Basic and acidic residues" evidence="1">
    <location>
        <begin position="1117"/>
        <end position="1128"/>
    </location>
</feature>
<feature type="domain" description="FH2" evidence="2">
    <location>
        <begin position="716"/>
        <end position="1111"/>
    </location>
</feature>
<dbReference type="GO" id="GO:0030041">
    <property type="term" value="P:actin filament polymerization"/>
    <property type="evidence" value="ECO:0007669"/>
    <property type="project" value="TreeGrafter"/>
</dbReference>
<sequence length="1308" mass="139324">MASVRKPQPARKRSTFVEFGQAEKPRVPENAFSATPEDGVNSPEHPEHIPVNPALPPLTSRARRSVSRPRGNSISLQSLRRSSVSSDFVVQVEITKKDIERLAEVYGVGADRVKDVAIAAEGDMDLMKAILESEKEVRQSSPTNQTTLQYSTKDTVKRLMNFLDLPPDWEPEVVRTLNDTKGDAQLAAEKLASKTEQLYGKDGRIKPQNRVRASSQAPLSDAQLKELQNFFVQLDGAGGGGAGGPTSNKAMALMREFPGLELKEVNVALKLTDDNVDHARVFLRENGLDKDKSRIENAFKHVVSNHNLRPTKPKNTEEQNYYKMNGALGVRDSIVNLEKNPDEDDDVLGSSVGPGARRAESTPPQTPTAPSTSKPTTTTRARRYSTASLPSASHTREPSPPPGVAPESHRRPTLSTGLTENDSKGITAMVQANLRSPDKAGGHRSARDRAQSMPGGASPYKEKAAASGGPHYSAPSPPPPTAHTTTVPPSPMTNTGVSVTILNSLPPPPAGLPPPPPVTGTGHYNAGSSGAPATGTGYYGNNTAAGTAGTAGTGYYGNNAATGSTGVPNTGNAGHYGTTTNTAAAGSSGLPPPPAGLPPPPLPPGGLPPPPAPSGLPPPPPPNNNNGLPPPPVGLPPPPLPPGGLPPPAPPSGLPPPTPPGGLPPPAPPAGLPPPAPPGGLPPPAPPPPPMGKGGAPPPPPPPPGGKGGAPPPPPGVKAASRSTTLGPTKNIPLTASMEHSGGVWKDVKKFALSEDIQNDLLNLFPRVAPKATEEQEAKKEQLQILDNKREENVAIVLKFLRLPNSTIEASVRTFDELTLGEEHISGLAKTIPTENDLFAIETAKKRHGGPWTEEEQEQLSEPVKFFMMTTNIDHYAERIKAWHLKNEYFSLVANLKGKLDLAYGGVMAILSSQHLPEMLSYILTLTNFLNTGSRYEGAKGFPISDLMNILNFRFTEGKGILLEYVVEKIEKDQPDIGLFRNELMPAVDKARDVDVPALKVELDELNNRLTLCSKLVQSIPEDKRWNGVLSKFVFKAYPLMEEAQKLHTLLNEKIETLIDFLCEKKRSFSLNEAFRILAVFCKRYDQQVARIAEKEERLARMNAKKEGETGGESDSNDGKSAREEGRKPSTTSTGSTPSNPSPRFAEKPPTHNNKHTTNTNHAHNNNTSHKPTTASTPKATPTTTLPSTSARPASAARYNNNNTTSNNNNSRTPPTSKAPSSASNSARSARPASGAAHTPKKEEIISATGVSPSALDVVRAAGAGKYGRRYSTTNKSEGSKTLPNDIKAIAAQVAREQELRNMGNKKK</sequence>
<dbReference type="PANTHER" id="PTHR45691">
    <property type="entry name" value="PROTEIN DIAPHANOUS"/>
    <property type="match status" value="1"/>
</dbReference>
<proteinExistence type="predicted"/>
<feature type="compositionally biased region" description="Basic and acidic residues" evidence="1">
    <location>
        <begin position="436"/>
        <end position="450"/>
    </location>
</feature>
<dbReference type="Gene3D" id="1.20.58.2220">
    <property type="entry name" value="Formin, FH2 domain"/>
    <property type="match status" value="1"/>
</dbReference>
<dbReference type="PROSITE" id="PS51444">
    <property type="entry name" value="FH2"/>
    <property type="match status" value="1"/>
</dbReference>
<feature type="compositionally biased region" description="Low complexity" evidence="1">
    <location>
        <begin position="556"/>
        <end position="589"/>
    </location>
</feature>
<dbReference type="SMART" id="SM00498">
    <property type="entry name" value="FH2"/>
    <property type="match status" value="1"/>
</dbReference>
<feature type="compositionally biased region" description="Polar residues" evidence="1">
    <location>
        <begin position="721"/>
        <end position="734"/>
    </location>
</feature>
<protein>
    <submittedName>
        <fullName evidence="3">Formin Homology 2 Domain, putative</fullName>
    </submittedName>
</protein>
<organism evidence="3 4">
    <name type="scientific">Angomonas deanei</name>
    <dbReference type="NCBI Taxonomy" id="59799"/>
    <lineage>
        <taxon>Eukaryota</taxon>
        <taxon>Discoba</taxon>
        <taxon>Euglenozoa</taxon>
        <taxon>Kinetoplastea</taxon>
        <taxon>Metakinetoplastina</taxon>
        <taxon>Trypanosomatida</taxon>
        <taxon>Trypanosomatidae</taxon>
        <taxon>Strigomonadinae</taxon>
        <taxon>Angomonas</taxon>
    </lineage>
</organism>
<reference evidence="3 4" key="1">
    <citation type="submission" date="2020-08" db="EMBL/GenBank/DDBJ databases">
        <authorList>
            <person name="Newling K."/>
            <person name="Davey J."/>
            <person name="Forrester S."/>
        </authorList>
    </citation>
    <scope>NUCLEOTIDE SEQUENCE [LARGE SCALE GENOMIC DNA]</scope>
    <source>
        <strain evidence="4">Crithidia deanei Carvalho (ATCC PRA-265)</strain>
    </source>
</reference>
<dbReference type="GO" id="GO:0005884">
    <property type="term" value="C:actin filament"/>
    <property type="evidence" value="ECO:0007669"/>
    <property type="project" value="TreeGrafter"/>
</dbReference>
<feature type="region of interest" description="Disordered" evidence="1">
    <location>
        <begin position="1"/>
        <end position="74"/>
    </location>
</feature>
<name>A0A7G2CR94_9TRYP</name>
<dbReference type="Proteomes" id="UP000515908">
    <property type="component" value="Chromosome 22"/>
</dbReference>
<keyword evidence="4" id="KW-1185">Reference proteome</keyword>
<feature type="compositionally biased region" description="Pro residues" evidence="1">
    <location>
        <begin position="590"/>
        <end position="716"/>
    </location>
</feature>
<dbReference type="EMBL" id="LR877166">
    <property type="protein sequence ID" value="CAD2221667.1"/>
    <property type="molecule type" value="Genomic_DNA"/>
</dbReference>
<feature type="compositionally biased region" description="Low complexity" evidence="1">
    <location>
        <begin position="1129"/>
        <end position="1143"/>
    </location>
</feature>
<dbReference type="InterPro" id="IPR015425">
    <property type="entry name" value="FH2_Formin"/>
</dbReference>
<feature type="region of interest" description="Disordered" evidence="1">
    <location>
        <begin position="1102"/>
        <end position="1248"/>
    </location>
</feature>
<dbReference type="InterPro" id="IPR042201">
    <property type="entry name" value="FH2_Formin_sf"/>
</dbReference>
<dbReference type="VEuPathDB" id="TriTrypDB:ADEAN_000919900"/>
<feature type="compositionally biased region" description="Low complexity" evidence="1">
    <location>
        <begin position="368"/>
        <end position="388"/>
    </location>
</feature>
<feature type="compositionally biased region" description="Polar residues" evidence="1">
    <location>
        <begin position="492"/>
        <end position="503"/>
    </location>
</feature>
<dbReference type="SUPFAM" id="SSF101447">
    <property type="entry name" value="Formin homology 2 domain (FH2 domain)"/>
    <property type="match status" value="1"/>
</dbReference>